<dbReference type="AlphaFoldDB" id="A0A4Q9MJK8"/>
<evidence type="ECO:0000313" key="1">
    <source>
        <dbReference type="EMBL" id="TBU27744.1"/>
    </source>
</evidence>
<proteinExistence type="predicted"/>
<organism evidence="1">
    <name type="scientific">Dichomitus squalens</name>
    <dbReference type="NCBI Taxonomy" id="114155"/>
    <lineage>
        <taxon>Eukaryota</taxon>
        <taxon>Fungi</taxon>
        <taxon>Dikarya</taxon>
        <taxon>Basidiomycota</taxon>
        <taxon>Agaricomycotina</taxon>
        <taxon>Agaricomycetes</taxon>
        <taxon>Polyporales</taxon>
        <taxon>Polyporaceae</taxon>
        <taxon>Dichomitus</taxon>
    </lineage>
</organism>
<dbReference type="Proteomes" id="UP000292957">
    <property type="component" value="Unassembled WGS sequence"/>
</dbReference>
<accession>A0A4Q9MJK8</accession>
<reference evidence="1" key="1">
    <citation type="submission" date="2019-01" db="EMBL/GenBank/DDBJ databases">
        <title>Draft genome sequences of three monokaryotic isolates of the white-rot basidiomycete fungus Dichomitus squalens.</title>
        <authorList>
            <consortium name="DOE Joint Genome Institute"/>
            <person name="Lopez S.C."/>
            <person name="Andreopoulos B."/>
            <person name="Pangilinan J."/>
            <person name="Lipzen A."/>
            <person name="Riley R."/>
            <person name="Ahrendt S."/>
            <person name="Ng V."/>
            <person name="Barry K."/>
            <person name="Daum C."/>
            <person name="Grigoriev I.V."/>
            <person name="Hilden K.S."/>
            <person name="Makela M.R."/>
            <person name="de Vries R.P."/>
        </authorList>
    </citation>
    <scope>NUCLEOTIDE SEQUENCE [LARGE SCALE GENOMIC DNA]</scope>
    <source>
        <strain evidence="1">OM18370.1</strain>
    </source>
</reference>
<dbReference type="OrthoDB" id="3243439at2759"/>
<name>A0A4Q9MJK8_9APHY</name>
<gene>
    <name evidence="1" type="ORF">BD311DRAFT_778802</name>
</gene>
<dbReference type="EMBL" id="ML143429">
    <property type="protein sequence ID" value="TBU27744.1"/>
    <property type="molecule type" value="Genomic_DNA"/>
</dbReference>
<protein>
    <submittedName>
        <fullName evidence="1">Uncharacterized protein</fullName>
    </submittedName>
</protein>
<sequence length="227" mass="26634">MHLPLPVTLQNMKAWIPSHNSVQTVHSLVRAFLSLWLYNWPFALPGGVVLGNYNPMNLGLITRICSGFGHTRDCTHGTGYTRYRSATQEEEEEYWKASKRLGQAFQSWDGCEAAKNIPVVRYFTPKLLPIYREKEEDDPEATEVYLHPKAYCKWHRMVFPGPMHPTIREAPEQIKYYSSRDRREIHRISRLLPDSRAFRRESRNMAYAKMWKNWLDTKCPDVAVVFE</sequence>